<keyword evidence="5" id="KW-0677">Repeat</keyword>
<dbReference type="PANTHER" id="PTHR11685">
    <property type="entry name" value="RBR FAMILY RING FINGER AND IBR DOMAIN-CONTAINING"/>
    <property type="match status" value="1"/>
</dbReference>
<dbReference type="InterPro" id="IPR013083">
    <property type="entry name" value="Znf_RING/FYVE/PHD"/>
</dbReference>
<evidence type="ECO:0000256" key="4">
    <source>
        <dbReference type="ARBA" id="ARBA00022723"/>
    </source>
</evidence>
<keyword evidence="4" id="KW-0479">Metal-binding</keyword>
<dbReference type="Proteomes" id="UP000799640">
    <property type="component" value="Unassembled WGS sequence"/>
</dbReference>
<evidence type="ECO:0000256" key="5">
    <source>
        <dbReference type="ARBA" id="ARBA00022737"/>
    </source>
</evidence>
<comment type="catalytic activity">
    <reaction evidence="1">
        <text>[E2 ubiquitin-conjugating enzyme]-S-ubiquitinyl-L-cysteine + [acceptor protein]-L-lysine = [E2 ubiquitin-conjugating enzyme]-L-cysteine + [acceptor protein]-N(6)-ubiquitinyl-L-lysine.</text>
        <dbReference type="EC" id="2.3.2.31"/>
    </reaction>
</comment>
<dbReference type="CDD" id="cd22584">
    <property type="entry name" value="Rcat_RBR_unk"/>
    <property type="match status" value="1"/>
</dbReference>
<dbReference type="Gene3D" id="1.20.120.1750">
    <property type="match status" value="1"/>
</dbReference>
<protein>
    <recommendedName>
        <fullName evidence="2">RBR-type E3 ubiquitin transferase</fullName>
        <ecNumber evidence="2">2.3.2.31</ecNumber>
    </recommendedName>
</protein>
<feature type="region of interest" description="Disordered" evidence="9">
    <location>
        <begin position="24"/>
        <end position="47"/>
    </location>
</feature>
<keyword evidence="6" id="KW-0863">Zinc-finger</keyword>
<evidence type="ECO:0000256" key="2">
    <source>
        <dbReference type="ARBA" id="ARBA00012251"/>
    </source>
</evidence>
<dbReference type="InterPro" id="IPR031127">
    <property type="entry name" value="E3_UB_ligase_RBR"/>
</dbReference>
<dbReference type="GO" id="GO:0016567">
    <property type="term" value="P:protein ubiquitination"/>
    <property type="evidence" value="ECO:0007669"/>
    <property type="project" value="InterPro"/>
</dbReference>
<dbReference type="EC" id="2.3.2.31" evidence="2"/>
<name>A0A6G1HLL9_9PEZI</name>
<proteinExistence type="predicted"/>
<evidence type="ECO:0000256" key="9">
    <source>
        <dbReference type="SAM" id="MobiDB-lite"/>
    </source>
</evidence>
<evidence type="ECO:0000256" key="7">
    <source>
        <dbReference type="ARBA" id="ARBA00022786"/>
    </source>
</evidence>
<dbReference type="CDD" id="cd20335">
    <property type="entry name" value="BRcat_RBR"/>
    <property type="match status" value="1"/>
</dbReference>
<keyword evidence="7" id="KW-0833">Ubl conjugation pathway</keyword>
<dbReference type="Pfam" id="PF01485">
    <property type="entry name" value="IBR"/>
    <property type="match status" value="1"/>
</dbReference>
<dbReference type="GO" id="GO:0008270">
    <property type="term" value="F:zinc ion binding"/>
    <property type="evidence" value="ECO:0007669"/>
    <property type="project" value="UniProtKB-KW"/>
</dbReference>
<organism evidence="11 12">
    <name type="scientific">Trichodelitschia bisporula</name>
    <dbReference type="NCBI Taxonomy" id="703511"/>
    <lineage>
        <taxon>Eukaryota</taxon>
        <taxon>Fungi</taxon>
        <taxon>Dikarya</taxon>
        <taxon>Ascomycota</taxon>
        <taxon>Pezizomycotina</taxon>
        <taxon>Dothideomycetes</taxon>
        <taxon>Dothideomycetes incertae sedis</taxon>
        <taxon>Phaeotrichales</taxon>
        <taxon>Phaeotrichaceae</taxon>
        <taxon>Trichodelitschia</taxon>
    </lineage>
</organism>
<accession>A0A6G1HLL9</accession>
<evidence type="ECO:0000256" key="6">
    <source>
        <dbReference type="ARBA" id="ARBA00022771"/>
    </source>
</evidence>
<keyword evidence="12" id="KW-1185">Reference proteome</keyword>
<evidence type="ECO:0000256" key="3">
    <source>
        <dbReference type="ARBA" id="ARBA00022679"/>
    </source>
</evidence>
<dbReference type="PROSITE" id="PS51873">
    <property type="entry name" value="TRIAD"/>
    <property type="match status" value="1"/>
</dbReference>
<dbReference type="Gene3D" id="3.30.40.10">
    <property type="entry name" value="Zinc/RING finger domain, C3HC4 (zinc finger)"/>
    <property type="match status" value="1"/>
</dbReference>
<keyword evidence="3" id="KW-0808">Transferase</keyword>
<keyword evidence="8" id="KW-0862">Zinc</keyword>
<dbReference type="GO" id="GO:0061630">
    <property type="term" value="F:ubiquitin protein ligase activity"/>
    <property type="evidence" value="ECO:0007669"/>
    <property type="project" value="UniProtKB-EC"/>
</dbReference>
<reference evidence="11" key="1">
    <citation type="journal article" date="2020" name="Stud. Mycol.">
        <title>101 Dothideomycetes genomes: a test case for predicting lifestyles and emergence of pathogens.</title>
        <authorList>
            <person name="Haridas S."/>
            <person name="Albert R."/>
            <person name="Binder M."/>
            <person name="Bloem J."/>
            <person name="Labutti K."/>
            <person name="Salamov A."/>
            <person name="Andreopoulos B."/>
            <person name="Baker S."/>
            <person name="Barry K."/>
            <person name="Bills G."/>
            <person name="Bluhm B."/>
            <person name="Cannon C."/>
            <person name="Castanera R."/>
            <person name="Culley D."/>
            <person name="Daum C."/>
            <person name="Ezra D."/>
            <person name="Gonzalez J."/>
            <person name="Henrissat B."/>
            <person name="Kuo A."/>
            <person name="Liang C."/>
            <person name="Lipzen A."/>
            <person name="Lutzoni F."/>
            <person name="Magnuson J."/>
            <person name="Mondo S."/>
            <person name="Nolan M."/>
            <person name="Ohm R."/>
            <person name="Pangilinan J."/>
            <person name="Park H.-J."/>
            <person name="Ramirez L."/>
            <person name="Alfaro M."/>
            <person name="Sun H."/>
            <person name="Tritt A."/>
            <person name="Yoshinaga Y."/>
            <person name="Zwiers L.-H."/>
            <person name="Turgeon B."/>
            <person name="Goodwin S."/>
            <person name="Spatafora J."/>
            <person name="Crous P."/>
            <person name="Grigoriev I."/>
        </authorList>
    </citation>
    <scope>NUCLEOTIDE SEQUENCE</scope>
    <source>
        <strain evidence="11">CBS 262.69</strain>
    </source>
</reference>
<evidence type="ECO:0000256" key="8">
    <source>
        <dbReference type="ARBA" id="ARBA00022833"/>
    </source>
</evidence>
<dbReference type="SUPFAM" id="SSF57850">
    <property type="entry name" value="RING/U-box"/>
    <property type="match status" value="2"/>
</dbReference>
<evidence type="ECO:0000313" key="11">
    <source>
        <dbReference type="EMBL" id="KAF2396727.1"/>
    </source>
</evidence>
<gene>
    <name evidence="11" type="ORF">EJ06DRAFT_483040</name>
</gene>
<dbReference type="OrthoDB" id="10009520at2759"/>
<sequence>MAAGSGEGQEHAVKHAAAQAENVFKATVQAQAETRPRGDKTDPSTSYVQQQAAALRQFAKVKPECNVCGTETKRADIARLPCGAHLFCKGCLKDHFLRAVNDQSLFPPHCCRKPIPLSMISAQLSASEVQAYKDAELEHTTPHKIYCSNPRCSKFIPPLRITKHKAKCKCGHSTCPRCKRPAHAKGDGCPEDPDLADVLKLGKKRGWQRCAKCLQMVEKTEGCDHMTCQCKYEFCYVCGGAYQKCKCVTGA</sequence>
<dbReference type="AlphaFoldDB" id="A0A6G1HLL9"/>
<feature type="domain" description="RING-type" evidence="10">
    <location>
        <begin position="61"/>
        <end position="251"/>
    </location>
</feature>
<evidence type="ECO:0000256" key="1">
    <source>
        <dbReference type="ARBA" id="ARBA00001798"/>
    </source>
</evidence>
<dbReference type="InterPro" id="IPR002867">
    <property type="entry name" value="IBR_dom"/>
</dbReference>
<evidence type="ECO:0000259" key="10">
    <source>
        <dbReference type="PROSITE" id="PS51873"/>
    </source>
</evidence>
<dbReference type="EMBL" id="ML996706">
    <property type="protein sequence ID" value="KAF2396727.1"/>
    <property type="molecule type" value="Genomic_DNA"/>
</dbReference>
<evidence type="ECO:0000313" key="12">
    <source>
        <dbReference type="Proteomes" id="UP000799640"/>
    </source>
</evidence>
<dbReference type="InterPro" id="IPR044066">
    <property type="entry name" value="TRIAD_supradom"/>
</dbReference>